<proteinExistence type="predicted"/>
<name>A0A7W6H801_9HYPH</name>
<dbReference type="InterPro" id="IPR050109">
    <property type="entry name" value="HTH-type_TetR-like_transc_reg"/>
</dbReference>
<keyword evidence="1" id="KW-0805">Transcription regulation</keyword>
<dbReference type="PANTHER" id="PTHR30055">
    <property type="entry name" value="HTH-TYPE TRANSCRIPTIONAL REGULATOR RUTR"/>
    <property type="match status" value="1"/>
</dbReference>
<dbReference type="AlphaFoldDB" id="A0A7W6H801"/>
<evidence type="ECO:0000256" key="2">
    <source>
        <dbReference type="ARBA" id="ARBA00023125"/>
    </source>
</evidence>
<feature type="DNA-binding region" description="H-T-H motif" evidence="4">
    <location>
        <begin position="17"/>
        <end position="36"/>
    </location>
</feature>
<protein>
    <submittedName>
        <fullName evidence="6">AcrR family transcriptional regulator</fullName>
    </submittedName>
</protein>
<dbReference type="Pfam" id="PF00440">
    <property type="entry name" value="TetR_N"/>
    <property type="match status" value="1"/>
</dbReference>
<evidence type="ECO:0000313" key="7">
    <source>
        <dbReference type="Proteomes" id="UP000542776"/>
    </source>
</evidence>
<comment type="caution">
    <text evidence="6">The sequence shown here is derived from an EMBL/GenBank/DDBJ whole genome shotgun (WGS) entry which is preliminary data.</text>
</comment>
<dbReference type="SUPFAM" id="SSF46689">
    <property type="entry name" value="Homeodomain-like"/>
    <property type="match status" value="1"/>
</dbReference>
<reference evidence="6 7" key="1">
    <citation type="submission" date="2020-08" db="EMBL/GenBank/DDBJ databases">
        <title>Genomic Encyclopedia of Type Strains, Phase IV (KMG-IV): sequencing the most valuable type-strain genomes for metagenomic binning, comparative biology and taxonomic classification.</title>
        <authorList>
            <person name="Goeker M."/>
        </authorList>
    </citation>
    <scope>NUCLEOTIDE SEQUENCE [LARGE SCALE GENOMIC DNA]</scope>
    <source>
        <strain evidence="6 7">DSM 102238</strain>
    </source>
</reference>
<dbReference type="PROSITE" id="PS50977">
    <property type="entry name" value="HTH_TETR_2"/>
    <property type="match status" value="1"/>
</dbReference>
<evidence type="ECO:0000256" key="1">
    <source>
        <dbReference type="ARBA" id="ARBA00023015"/>
    </source>
</evidence>
<dbReference type="InterPro" id="IPR009057">
    <property type="entry name" value="Homeodomain-like_sf"/>
</dbReference>
<keyword evidence="3" id="KW-0804">Transcription</keyword>
<dbReference type="GO" id="GO:0003700">
    <property type="term" value="F:DNA-binding transcription factor activity"/>
    <property type="evidence" value="ECO:0007669"/>
    <property type="project" value="TreeGrafter"/>
</dbReference>
<sequence length="200" mass="22730">MEATIRLLLRHGFSRLTTPDISLEAGVSRGALTHHFTSKEELIASALEFQLRLVIVEMKSFVEDSIDRLNPSDLVVDYLWNLMTDGLYYTTLEYLPELRHNPGFKARMIPVVREFHLALDEVWSTLAQPEGIGPDRARVMLNATMCLIRGMVQQTIVRDDADYFREILAFWKASLRTLLHQGMPPVSAKPTSQTAGQDFP</sequence>
<keyword evidence="2 4" id="KW-0238">DNA-binding</keyword>
<feature type="domain" description="HTH tetR-type" evidence="5">
    <location>
        <begin position="1"/>
        <end position="54"/>
    </location>
</feature>
<accession>A0A7W6H801</accession>
<dbReference type="EMBL" id="JACIEK010000017">
    <property type="protein sequence ID" value="MBB4000261.1"/>
    <property type="molecule type" value="Genomic_DNA"/>
</dbReference>
<dbReference type="PROSITE" id="PS01081">
    <property type="entry name" value="HTH_TETR_1"/>
    <property type="match status" value="1"/>
</dbReference>
<dbReference type="GO" id="GO:0000976">
    <property type="term" value="F:transcription cis-regulatory region binding"/>
    <property type="evidence" value="ECO:0007669"/>
    <property type="project" value="TreeGrafter"/>
</dbReference>
<dbReference type="PANTHER" id="PTHR30055:SF234">
    <property type="entry name" value="HTH-TYPE TRANSCRIPTIONAL REGULATOR BETI"/>
    <property type="match status" value="1"/>
</dbReference>
<evidence type="ECO:0000256" key="3">
    <source>
        <dbReference type="ARBA" id="ARBA00023163"/>
    </source>
</evidence>
<dbReference type="RefSeq" id="WP_183201955.1">
    <property type="nucleotide sequence ID" value="NZ_JACIEK010000017.1"/>
</dbReference>
<evidence type="ECO:0000256" key="4">
    <source>
        <dbReference type="PROSITE-ProRule" id="PRU00335"/>
    </source>
</evidence>
<dbReference type="InterPro" id="IPR023772">
    <property type="entry name" value="DNA-bd_HTH_TetR-type_CS"/>
</dbReference>
<keyword evidence="7" id="KW-1185">Reference proteome</keyword>
<dbReference type="Proteomes" id="UP000542776">
    <property type="component" value="Unassembled WGS sequence"/>
</dbReference>
<evidence type="ECO:0000313" key="6">
    <source>
        <dbReference type="EMBL" id="MBB4000261.1"/>
    </source>
</evidence>
<organism evidence="6 7">
    <name type="scientific">Aureimonas pseudogalii</name>
    <dbReference type="NCBI Taxonomy" id="1744844"/>
    <lineage>
        <taxon>Bacteria</taxon>
        <taxon>Pseudomonadati</taxon>
        <taxon>Pseudomonadota</taxon>
        <taxon>Alphaproteobacteria</taxon>
        <taxon>Hyphomicrobiales</taxon>
        <taxon>Aurantimonadaceae</taxon>
        <taxon>Aureimonas</taxon>
    </lineage>
</organism>
<gene>
    <name evidence="6" type="ORF">GGR04_004137</name>
</gene>
<dbReference type="Gene3D" id="1.10.357.10">
    <property type="entry name" value="Tetracycline Repressor, domain 2"/>
    <property type="match status" value="1"/>
</dbReference>
<evidence type="ECO:0000259" key="5">
    <source>
        <dbReference type="PROSITE" id="PS50977"/>
    </source>
</evidence>
<dbReference type="InterPro" id="IPR001647">
    <property type="entry name" value="HTH_TetR"/>
</dbReference>